<dbReference type="GO" id="GO:0006508">
    <property type="term" value="P:proteolysis"/>
    <property type="evidence" value="ECO:0007669"/>
    <property type="project" value="UniProtKB-KW"/>
</dbReference>
<evidence type="ECO:0000256" key="5">
    <source>
        <dbReference type="ARBA" id="ARBA00022833"/>
    </source>
</evidence>
<dbReference type="InterPro" id="IPR025657">
    <property type="entry name" value="RadC_JAB"/>
</dbReference>
<name>A0A9D2FF97_9FIRM</name>
<evidence type="ECO:0000256" key="2">
    <source>
        <dbReference type="ARBA" id="ARBA00022670"/>
    </source>
</evidence>
<keyword evidence="3" id="KW-0479">Metal-binding</keyword>
<accession>A0A9D2FF97</accession>
<dbReference type="GO" id="GO:0008237">
    <property type="term" value="F:metallopeptidase activity"/>
    <property type="evidence" value="ECO:0007669"/>
    <property type="project" value="UniProtKB-KW"/>
</dbReference>
<comment type="caution">
    <text evidence="9">The sequence shown here is derived from an EMBL/GenBank/DDBJ whole genome shotgun (WGS) entry which is preliminary data.</text>
</comment>
<comment type="similarity">
    <text evidence="1 7">Belongs to the UPF0758 family.</text>
</comment>
<evidence type="ECO:0000256" key="4">
    <source>
        <dbReference type="ARBA" id="ARBA00022801"/>
    </source>
</evidence>
<dbReference type="CDD" id="cd08071">
    <property type="entry name" value="MPN_DUF2466"/>
    <property type="match status" value="1"/>
</dbReference>
<evidence type="ECO:0000259" key="8">
    <source>
        <dbReference type="PROSITE" id="PS50249"/>
    </source>
</evidence>
<reference evidence="9" key="1">
    <citation type="journal article" date="2021" name="PeerJ">
        <title>Extensive microbial diversity within the chicken gut microbiome revealed by metagenomics and culture.</title>
        <authorList>
            <person name="Gilroy R."/>
            <person name="Ravi A."/>
            <person name="Getino M."/>
            <person name="Pursley I."/>
            <person name="Horton D.L."/>
            <person name="Alikhan N.F."/>
            <person name="Baker D."/>
            <person name="Gharbi K."/>
            <person name="Hall N."/>
            <person name="Watson M."/>
            <person name="Adriaenssens E.M."/>
            <person name="Foster-Nyarko E."/>
            <person name="Jarju S."/>
            <person name="Secka A."/>
            <person name="Antonio M."/>
            <person name="Oren A."/>
            <person name="Chaudhuri R.R."/>
            <person name="La Ragione R."/>
            <person name="Hildebrand F."/>
            <person name="Pallen M.J."/>
        </authorList>
    </citation>
    <scope>NUCLEOTIDE SEQUENCE</scope>
    <source>
        <strain evidence="9">ChiBcec16-3735</strain>
    </source>
</reference>
<dbReference type="PANTHER" id="PTHR30471">
    <property type="entry name" value="DNA REPAIR PROTEIN RADC"/>
    <property type="match status" value="1"/>
</dbReference>
<dbReference type="AlphaFoldDB" id="A0A9D2FF97"/>
<organism evidence="9 10">
    <name type="scientific">Candidatus Faecalibacterium gallistercoris</name>
    <dbReference type="NCBI Taxonomy" id="2838579"/>
    <lineage>
        <taxon>Bacteria</taxon>
        <taxon>Bacillati</taxon>
        <taxon>Bacillota</taxon>
        <taxon>Clostridia</taxon>
        <taxon>Eubacteriales</taxon>
        <taxon>Oscillospiraceae</taxon>
        <taxon>Faecalibacterium</taxon>
    </lineage>
</organism>
<keyword evidence="6" id="KW-0482">Metalloprotease</keyword>
<dbReference type="GO" id="GO:0046872">
    <property type="term" value="F:metal ion binding"/>
    <property type="evidence" value="ECO:0007669"/>
    <property type="project" value="UniProtKB-KW"/>
</dbReference>
<evidence type="ECO:0000256" key="3">
    <source>
        <dbReference type="ARBA" id="ARBA00022723"/>
    </source>
</evidence>
<reference evidence="9" key="2">
    <citation type="submission" date="2021-04" db="EMBL/GenBank/DDBJ databases">
        <authorList>
            <person name="Gilroy R."/>
        </authorList>
    </citation>
    <scope>NUCLEOTIDE SEQUENCE</scope>
    <source>
        <strain evidence="9">ChiBcec16-3735</strain>
    </source>
</reference>
<dbReference type="Gene3D" id="3.40.140.10">
    <property type="entry name" value="Cytidine Deaminase, domain 2"/>
    <property type="match status" value="1"/>
</dbReference>
<gene>
    <name evidence="9" type="primary">radC</name>
    <name evidence="9" type="ORF">H9725_05060</name>
</gene>
<evidence type="ECO:0000313" key="10">
    <source>
        <dbReference type="Proteomes" id="UP000824065"/>
    </source>
</evidence>
<dbReference type="PROSITE" id="PS01302">
    <property type="entry name" value="UPF0758"/>
    <property type="match status" value="1"/>
</dbReference>
<sequence length="249" mass="28287">MAGEKQIHAGHRQRMHQRVQKYGLESLAEHEMLEYLLYFTNPRRDTNPTAHALLERFGDFAGVLQASEEELCLVEGVGPAAARFLHLLPQVSACYHRSLTKDRRRMQTVEQMGQYLMARFRGALQERVLLVCLDRQRRITCTAWLSSGDADSVQLPVKEAIAQAVRLKARWVVLCHNHPSGNALPSRQDIEATAELARGMFVVGVELLDHIIVTETEYLSLRQRSELPEAGNERLHIFQLREGKDPSAL</sequence>
<keyword evidence="2" id="KW-0645">Protease</keyword>
<dbReference type="InterPro" id="IPR037518">
    <property type="entry name" value="MPN"/>
</dbReference>
<keyword evidence="5" id="KW-0862">Zinc</keyword>
<dbReference type="Gene3D" id="1.10.150.20">
    <property type="entry name" value="5' to 3' exonuclease, C-terminal subdomain"/>
    <property type="match status" value="1"/>
</dbReference>
<dbReference type="Pfam" id="PF04002">
    <property type="entry name" value="RadC"/>
    <property type="match status" value="1"/>
</dbReference>
<protein>
    <submittedName>
        <fullName evidence="9">DNA repair protein RadC</fullName>
    </submittedName>
</protein>
<dbReference type="NCBIfam" id="TIGR00608">
    <property type="entry name" value="radc"/>
    <property type="match status" value="1"/>
</dbReference>
<dbReference type="InterPro" id="IPR010994">
    <property type="entry name" value="RuvA_2-like"/>
</dbReference>
<dbReference type="InterPro" id="IPR001405">
    <property type="entry name" value="UPF0758"/>
</dbReference>
<dbReference type="InterPro" id="IPR020891">
    <property type="entry name" value="UPF0758_CS"/>
</dbReference>
<evidence type="ECO:0000313" key="9">
    <source>
        <dbReference type="EMBL" id="HIZ57935.1"/>
    </source>
</evidence>
<dbReference type="EMBL" id="DXBJ01000033">
    <property type="protein sequence ID" value="HIZ57935.1"/>
    <property type="molecule type" value="Genomic_DNA"/>
</dbReference>
<evidence type="ECO:0000256" key="6">
    <source>
        <dbReference type="ARBA" id="ARBA00023049"/>
    </source>
</evidence>
<dbReference type="Proteomes" id="UP000824065">
    <property type="component" value="Unassembled WGS sequence"/>
</dbReference>
<evidence type="ECO:0000256" key="1">
    <source>
        <dbReference type="ARBA" id="ARBA00010243"/>
    </source>
</evidence>
<dbReference type="PANTHER" id="PTHR30471:SF3">
    <property type="entry name" value="UPF0758 PROTEIN YEES-RELATED"/>
    <property type="match status" value="1"/>
</dbReference>
<proteinExistence type="inferred from homology"/>
<dbReference type="PROSITE" id="PS50249">
    <property type="entry name" value="MPN"/>
    <property type="match status" value="1"/>
</dbReference>
<evidence type="ECO:0000256" key="7">
    <source>
        <dbReference type="RuleBase" id="RU003797"/>
    </source>
</evidence>
<dbReference type="SUPFAM" id="SSF47781">
    <property type="entry name" value="RuvA domain 2-like"/>
    <property type="match status" value="1"/>
</dbReference>
<keyword evidence="4" id="KW-0378">Hydrolase</keyword>
<dbReference type="SUPFAM" id="SSF102712">
    <property type="entry name" value="JAB1/MPN domain"/>
    <property type="match status" value="1"/>
</dbReference>
<feature type="domain" description="MPN" evidence="8">
    <location>
        <begin position="105"/>
        <end position="227"/>
    </location>
</feature>